<proteinExistence type="inferred from homology"/>
<dbReference type="SUPFAM" id="SSF74650">
    <property type="entry name" value="Galactose mutarotase-like"/>
    <property type="match status" value="1"/>
</dbReference>
<dbReference type="SUPFAM" id="SSF49373">
    <property type="entry name" value="Invasin/intimin cell-adhesion fragments"/>
    <property type="match status" value="1"/>
</dbReference>
<gene>
    <name evidence="10" type="ORF">DW888_13360</name>
</gene>
<dbReference type="InterPro" id="IPR008929">
    <property type="entry name" value="Chondroitin_lyas"/>
</dbReference>
<dbReference type="Gene3D" id="2.70.98.10">
    <property type="match status" value="1"/>
</dbReference>
<dbReference type="RefSeq" id="WP_122201737.1">
    <property type="nucleotide sequence ID" value="NZ_CABJFV010000010.1"/>
</dbReference>
<keyword evidence="5" id="KW-0106">Calcium</keyword>
<accession>A0A413VKS1</accession>
<organism evidence="10 11">
    <name type="scientific">Bacteroides nordii</name>
    <dbReference type="NCBI Taxonomy" id="291645"/>
    <lineage>
        <taxon>Bacteria</taxon>
        <taxon>Pseudomonadati</taxon>
        <taxon>Bacteroidota</taxon>
        <taxon>Bacteroidia</taxon>
        <taxon>Bacteroidales</taxon>
        <taxon>Bacteroidaceae</taxon>
        <taxon>Bacteroides</taxon>
    </lineage>
</organism>
<evidence type="ECO:0000259" key="9">
    <source>
        <dbReference type="SMART" id="SM00635"/>
    </source>
</evidence>
<dbReference type="GO" id="GO:0030246">
    <property type="term" value="F:carbohydrate binding"/>
    <property type="evidence" value="ECO:0007669"/>
    <property type="project" value="InterPro"/>
</dbReference>
<dbReference type="SUPFAM" id="SSF49863">
    <property type="entry name" value="Hyaluronate lyase-like, C-terminal domain"/>
    <property type="match status" value="1"/>
</dbReference>
<evidence type="ECO:0000256" key="2">
    <source>
        <dbReference type="ARBA" id="ARBA00006699"/>
    </source>
</evidence>
<evidence type="ECO:0000256" key="3">
    <source>
        <dbReference type="ARBA" id="ARBA00011245"/>
    </source>
</evidence>
<name>A0A413VKS1_9BACE</name>
<dbReference type="Pfam" id="PF02368">
    <property type="entry name" value="Big_2"/>
    <property type="match status" value="1"/>
</dbReference>
<feature type="chain" id="PRO_5019043037" evidence="8">
    <location>
        <begin position="25"/>
        <end position="1485"/>
    </location>
</feature>
<evidence type="ECO:0000256" key="4">
    <source>
        <dbReference type="ARBA" id="ARBA00022729"/>
    </source>
</evidence>
<dbReference type="InterPro" id="IPR012970">
    <property type="entry name" value="Lyase_8_alpha_N"/>
</dbReference>
<sequence length="1485" mass="163052">MKHLLTTLSLGALLLMGGPTTVQAEKVTVPLTEDGAWSFNSQPSAVYYNGKTYFTWISSSKALVVASYDHTTGETKEKVVSTGYSDDFSSPAITVRGNGQLLLFSSDNKKENGFYSWYSTNAEDITEWSSSQKQTGYGISSTTPHMVGNDLVVFWRSKNNIGYSLFTNVADKTGNLPTVKTRAGFIGSDIGNAYANRDEVPQMRTCQAADGTIHMVVTHLGTGLTYKNSTVHYLKINKNAAGDKLEFKKADGTAISGMNVTESKSSELDVIAKGEDANKVWAYDIALDASGNPVVLYDAFTAAEDGTTTGHTYYYARWNGTAWESTAITTGDGVPMSEYKAVEGNTFKAKSYQAGGICFGANDLNTVYLSKKAAEGTFEIYRYETTDNGATWAEKEVITSGTPAGELNIRPIAIKDAPADVFWMQGMYDNPTNYKTSISCAGEGVATTGIFFGQDSYEFVANETTNLDVRFAPLFATDKEYTLESSNTGVVEITADGKVLCKATGEATITAKLKNNASVSTTCKVTVLGESVYKTFINRIITDVVASKISTIDQLDKNVTSYLTQLQDDGSFPDIDYASDARTDWPPMQHLDRLLAMGLAYTQTESKYYGNDELKAKMDLMLTYWHSKQPSSNNWYQNQIGEPQRMGQYLIVMQNLGKEKISEDLFNKSIARLKNKGGSPSSQTGANRVDVALHWMYRACLTEDDDLMREAMDQIYSTIEYTTGAEGIQYDNSFTQHGHQLHIGAYGDVFLDGITKACSYAAGTRFTVTGQQLDILSSLVNTYIGTIRGGYMSYNVIGRSSTRPGATKKGTGIIERMIALDPANTDKYEKTIARINGTQQPSYGLEPRSTHFFRGDYTLHQRPEYTVDLRLVSTRTARNEYLKDNGEGIKQYFMSDGSTAIMVKGNEYYNIFPVWNYAKVPGVTCPEFTEIPQASTYIKMGQSAFAGGVTDSLCSASAYKYIDNEFNINSSANKAWFFFDKEIVCLGNSIKSASEFQMNTTVNQCLLDGDVVVSSNGSESTLQAGDYNYEDNLDWAFHGNVGYYFPQKGKLQLNAGERTGNWYDINTNYADETVKNNVFTLSFNHGTQPTDGSYAYIIVPGISKDDAKAYKSDNVEIIINTDSVQAVYHKELKMYGLVFYKSAGFSKHGLTVEADAGCVVLVKDADKAETVVYISDPTNGSSPINLGIETPAVKGRRLVTYQSEAPYQGRSMKFVVNENTPASTGRDVLADRSAWTITTSLAGPADATVGGDDPKNIIDDSTVTSFLFVKPGKTFSGIVAPADYIPSFTIDMQTPQEIEYFVYRHRDYSNTTTGLRANRISFYGKNNEADEFTPVLENITLDTSVAENKILLPNKVSFRYIKVTITDYDKINSSTIQVSDFNIGKKTLMDIPESGDPTGITEVKAGNSDFAVSVYPNPVKQGEQVQIIAGNTQGIEFKLYDTTGNVRAQGNTTTIDTNNLSQGIYILHVIDKAAGQRATAKFIVH</sequence>
<dbReference type="Pfam" id="PF08124">
    <property type="entry name" value="Lyase_8_N"/>
    <property type="match status" value="1"/>
</dbReference>
<dbReference type="Gene3D" id="2.60.220.10">
    <property type="entry name" value="Polysaccharide lyase family 8-like, C-terminal"/>
    <property type="match status" value="1"/>
</dbReference>
<dbReference type="Gene3D" id="2.60.40.1080">
    <property type="match status" value="1"/>
</dbReference>
<dbReference type="SMART" id="SM00635">
    <property type="entry name" value="BID_2"/>
    <property type="match status" value="1"/>
</dbReference>
<dbReference type="InterPro" id="IPR008979">
    <property type="entry name" value="Galactose-bd-like_sf"/>
</dbReference>
<evidence type="ECO:0000256" key="1">
    <source>
        <dbReference type="ARBA" id="ARBA00001913"/>
    </source>
</evidence>
<dbReference type="NCBIfam" id="TIGR04183">
    <property type="entry name" value="Por_Secre_tail"/>
    <property type="match status" value="1"/>
</dbReference>
<feature type="domain" description="BIG2" evidence="9">
    <location>
        <begin position="446"/>
        <end position="522"/>
    </location>
</feature>
<evidence type="ECO:0000256" key="8">
    <source>
        <dbReference type="SAM" id="SignalP"/>
    </source>
</evidence>
<dbReference type="GO" id="GO:0005576">
    <property type="term" value="C:extracellular region"/>
    <property type="evidence" value="ECO:0007669"/>
    <property type="project" value="InterPro"/>
</dbReference>
<comment type="caution">
    <text evidence="10">The sequence shown here is derived from an EMBL/GenBank/DDBJ whole genome shotgun (WGS) entry which is preliminary data.</text>
</comment>
<dbReference type="Pfam" id="PF02884">
    <property type="entry name" value="Lyase_8_C"/>
    <property type="match status" value="1"/>
</dbReference>
<keyword evidence="4 8" id="KW-0732">Signal</keyword>
<dbReference type="InterPro" id="IPR008964">
    <property type="entry name" value="Invasin/intimin_cell_adhesion"/>
</dbReference>
<dbReference type="GO" id="GO:0016837">
    <property type="term" value="F:carbon-oxygen lyase activity, acting on polysaccharides"/>
    <property type="evidence" value="ECO:0007669"/>
    <property type="project" value="UniProtKB-ARBA"/>
</dbReference>
<dbReference type="InterPro" id="IPR014718">
    <property type="entry name" value="GH-type_carb-bd"/>
</dbReference>
<comment type="cofactor">
    <cofactor evidence="1">
        <name>Ca(2+)</name>
        <dbReference type="ChEBI" id="CHEBI:29108"/>
    </cofactor>
</comment>
<keyword evidence="6" id="KW-0456">Lyase</keyword>
<dbReference type="Gene3D" id="2.60.120.260">
    <property type="entry name" value="Galactose-binding domain-like"/>
    <property type="match status" value="1"/>
</dbReference>
<dbReference type="CDD" id="cd01083">
    <property type="entry name" value="GAG_Lyase"/>
    <property type="match status" value="1"/>
</dbReference>
<dbReference type="GO" id="GO:0005975">
    <property type="term" value="P:carbohydrate metabolic process"/>
    <property type="evidence" value="ECO:0007669"/>
    <property type="project" value="InterPro"/>
</dbReference>
<dbReference type="Pfam" id="PF18962">
    <property type="entry name" value="Por_Secre_tail"/>
    <property type="match status" value="1"/>
</dbReference>
<dbReference type="Pfam" id="PF02278">
    <property type="entry name" value="Lyase_8"/>
    <property type="match status" value="1"/>
</dbReference>
<evidence type="ECO:0000313" key="10">
    <source>
        <dbReference type="EMBL" id="RHB34181.1"/>
    </source>
</evidence>
<evidence type="ECO:0000313" key="11">
    <source>
        <dbReference type="Proteomes" id="UP000284379"/>
    </source>
</evidence>
<dbReference type="SUPFAM" id="SSF48230">
    <property type="entry name" value="Chondroitin AC/alginate lyase"/>
    <property type="match status" value="1"/>
</dbReference>
<dbReference type="Gene3D" id="1.50.10.100">
    <property type="entry name" value="Chondroitin AC/alginate lyase"/>
    <property type="match status" value="1"/>
</dbReference>
<comment type="similarity">
    <text evidence="2">Belongs to the polysaccharide lyase 8 family.</text>
</comment>
<dbReference type="InterPro" id="IPR011013">
    <property type="entry name" value="Gal_mutarotase_sf_dom"/>
</dbReference>
<feature type="active site" evidence="7">
    <location>
        <position position="799"/>
    </location>
</feature>
<feature type="signal peptide" evidence="8">
    <location>
        <begin position="1"/>
        <end position="24"/>
    </location>
</feature>
<evidence type="ECO:0000256" key="7">
    <source>
        <dbReference type="PIRSR" id="PIRSR638970-1"/>
    </source>
</evidence>
<dbReference type="SUPFAM" id="SSF49785">
    <property type="entry name" value="Galactose-binding domain-like"/>
    <property type="match status" value="1"/>
</dbReference>
<dbReference type="PANTHER" id="PTHR38481">
    <property type="entry name" value="HYALURONATE LYASE"/>
    <property type="match status" value="1"/>
</dbReference>
<reference evidence="10 11" key="1">
    <citation type="submission" date="2018-08" db="EMBL/GenBank/DDBJ databases">
        <title>A genome reference for cultivated species of the human gut microbiota.</title>
        <authorList>
            <person name="Zou Y."/>
            <person name="Xue W."/>
            <person name="Luo G."/>
        </authorList>
    </citation>
    <scope>NUCLEOTIDE SEQUENCE [LARGE SCALE GENOMIC DNA]</scope>
    <source>
        <strain evidence="10 11">AM40-30BH</strain>
    </source>
</reference>
<dbReference type="PANTHER" id="PTHR38481:SF1">
    <property type="entry name" value="HYALURONATE LYASE"/>
    <property type="match status" value="1"/>
</dbReference>
<protein>
    <submittedName>
        <fullName evidence="10">T9SS C-terminal target domain-containing protein</fullName>
    </submittedName>
</protein>
<dbReference type="InterPro" id="IPR026444">
    <property type="entry name" value="Secre_tail"/>
</dbReference>
<dbReference type="Proteomes" id="UP000284379">
    <property type="component" value="Unassembled WGS sequence"/>
</dbReference>
<dbReference type="EMBL" id="QSGO01000010">
    <property type="protein sequence ID" value="RHB34181.1"/>
    <property type="molecule type" value="Genomic_DNA"/>
</dbReference>
<dbReference type="InterPro" id="IPR004103">
    <property type="entry name" value="Lyase_8_C"/>
</dbReference>
<evidence type="ECO:0000256" key="5">
    <source>
        <dbReference type="ARBA" id="ARBA00022837"/>
    </source>
</evidence>
<dbReference type="SUPFAM" id="SSF89372">
    <property type="entry name" value="Fucose-specific lectin"/>
    <property type="match status" value="1"/>
</dbReference>
<evidence type="ECO:0000256" key="6">
    <source>
        <dbReference type="ARBA" id="ARBA00023239"/>
    </source>
</evidence>
<feature type="active site" evidence="7">
    <location>
        <position position="737"/>
    </location>
</feature>
<comment type="subunit">
    <text evidence="3">Monomer.</text>
</comment>
<dbReference type="InterPro" id="IPR011071">
    <property type="entry name" value="Lyase_8-like_C"/>
</dbReference>
<dbReference type="InterPro" id="IPR003159">
    <property type="entry name" value="Lyase_8_central_dom"/>
</dbReference>
<feature type="active site" evidence="7">
    <location>
        <position position="746"/>
    </location>
</feature>
<dbReference type="InterPro" id="IPR038970">
    <property type="entry name" value="Lyase_8"/>
</dbReference>
<dbReference type="InterPro" id="IPR003343">
    <property type="entry name" value="Big_2"/>
</dbReference>